<keyword evidence="3" id="KW-0186">Copper</keyword>
<dbReference type="Proteomes" id="UP000664164">
    <property type="component" value="Unassembled WGS sequence"/>
</dbReference>
<evidence type="ECO:0000313" key="6">
    <source>
        <dbReference type="Proteomes" id="UP000664164"/>
    </source>
</evidence>
<dbReference type="PANTHER" id="PTHR11709">
    <property type="entry name" value="MULTI-COPPER OXIDASE"/>
    <property type="match status" value="1"/>
</dbReference>
<keyword evidence="1" id="KW-0479">Metal-binding</keyword>
<evidence type="ECO:0000256" key="3">
    <source>
        <dbReference type="ARBA" id="ARBA00023008"/>
    </source>
</evidence>
<reference evidence="5" key="1">
    <citation type="submission" date="2021-03" db="EMBL/GenBank/DDBJ databases">
        <title>A new species, PO-11, isolated from a karst cave deposit.</title>
        <authorList>
            <person name="Zhaoxiaoyong W."/>
        </authorList>
    </citation>
    <scope>NUCLEOTIDE SEQUENCE</scope>
    <source>
        <strain evidence="5">PO-11</strain>
    </source>
</reference>
<dbReference type="Gene3D" id="2.60.40.420">
    <property type="entry name" value="Cupredoxins - blue copper proteins"/>
    <property type="match status" value="1"/>
</dbReference>
<dbReference type="InterPro" id="IPR008972">
    <property type="entry name" value="Cupredoxin"/>
</dbReference>
<keyword evidence="6" id="KW-1185">Reference proteome</keyword>
<protein>
    <submittedName>
        <fullName evidence="5">Multicopper oxidase domain-containing protein</fullName>
    </submittedName>
</protein>
<evidence type="ECO:0000256" key="2">
    <source>
        <dbReference type="ARBA" id="ARBA00023002"/>
    </source>
</evidence>
<accession>A0A939HL30</accession>
<dbReference type="GO" id="GO:0005507">
    <property type="term" value="F:copper ion binding"/>
    <property type="evidence" value="ECO:0007669"/>
    <property type="project" value="InterPro"/>
</dbReference>
<evidence type="ECO:0000313" key="5">
    <source>
        <dbReference type="EMBL" id="MBO1270007.1"/>
    </source>
</evidence>
<gene>
    <name evidence="5" type="ORF">J1902_18965</name>
</gene>
<comment type="caution">
    <text evidence="5">The sequence shown here is derived from an EMBL/GenBank/DDBJ whole genome shotgun (WGS) entry which is preliminary data.</text>
</comment>
<evidence type="ECO:0000259" key="4">
    <source>
        <dbReference type="Pfam" id="PF07732"/>
    </source>
</evidence>
<dbReference type="GO" id="GO:0016491">
    <property type="term" value="F:oxidoreductase activity"/>
    <property type="evidence" value="ECO:0007669"/>
    <property type="project" value="UniProtKB-KW"/>
</dbReference>
<dbReference type="Pfam" id="PF07732">
    <property type="entry name" value="Cu-oxidase_3"/>
    <property type="match status" value="1"/>
</dbReference>
<dbReference type="AlphaFoldDB" id="A0A939HL30"/>
<evidence type="ECO:0000256" key="1">
    <source>
        <dbReference type="ARBA" id="ARBA00022723"/>
    </source>
</evidence>
<dbReference type="SUPFAM" id="SSF49503">
    <property type="entry name" value="Cupredoxins"/>
    <property type="match status" value="1"/>
</dbReference>
<feature type="domain" description="Plastocyanin-like" evidence="4">
    <location>
        <begin position="86"/>
        <end position="185"/>
    </location>
</feature>
<dbReference type="InterPro" id="IPR011707">
    <property type="entry name" value="Cu-oxidase-like_N"/>
</dbReference>
<organism evidence="5 6">
    <name type="scientific">Arthrobacter cavernae</name>
    <dbReference type="NCBI Taxonomy" id="2817681"/>
    <lineage>
        <taxon>Bacteria</taxon>
        <taxon>Bacillati</taxon>
        <taxon>Actinomycetota</taxon>
        <taxon>Actinomycetes</taxon>
        <taxon>Micrococcales</taxon>
        <taxon>Micrococcaceae</taxon>
        <taxon>Arthrobacter</taxon>
    </lineage>
</organism>
<sequence>VAMGGMYPGGLVGDWILATPGGELEHHEYRSQVDFSSAVIHEGSPETEFRQRPDKELDFKFFNSTMKFDDGGNFEIWTFESETSGRKFPAPLARVTEGQIFHGTVHPGKEVHTIHWHGVEPDPRNDGVGHTSFEVTGQYTYQWQPEPGRPGDPNVGAAGNYFYHCHVNTPLHVQLGMFGPLVIDPVAHPDFPVSPGARRAFVDGPEYDIDTEAILAPYAVDPRWNELGHAAGLSGEDVGLDKFEPSHFYLLGGELAHPQEEDGPRQLSRIRANVTSADRKPTLLRFVNATFIRVNAHFTDAAGKPVEMAELISHDGRPYRDTSSPTGACPPTCDTDSPLVTDVINVGAAERYDIILNPPSPGDYVLTVELMKWTSDTVIASRNIAIIAR</sequence>
<dbReference type="PANTHER" id="PTHR11709:SF394">
    <property type="entry name" value="FI03373P-RELATED"/>
    <property type="match status" value="1"/>
</dbReference>
<dbReference type="EMBL" id="JAFNLL010000099">
    <property type="protein sequence ID" value="MBO1270007.1"/>
    <property type="molecule type" value="Genomic_DNA"/>
</dbReference>
<proteinExistence type="predicted"/>
<dbReference type="InterPro" id="IPR045087">
    <property type="entry name" value="Cu-oxidase_fam"/>
</dbReference>
<feature type="non-terminal residue" evidence="5">
    <location>
        <position position="1"/>
    </location>
</feature>
<dbReference type="RefSeq" id="WP_207617918.1">
    <property type="nucleotide sequence ID" value="NZ_JAFNLL010000099.1"/>
</dbReference>
<keyword evidence="2" id="KW-0560">Oxidoreductase</keyword>
<name>A0A939HL30_9MICC</name>